<dbReference type="InterPro" id="IPR013783">
    <property type="entry name" value="Ig-like_fold"/>
</dbReference>
<dbReference type="PRINTS" id="PR00723">
    <property type="entry name" value="SUBTILISIN"/>
</dbReference>
<dbReference type="InterPro" id="IPR022398">
    <property type="entry name" value="Peptidase_S8_His-AS"/>
</dbReference>
<keyword evidence="3" id="KW-0378">Hydrolase</keyword>
<dbReference type="PANTHER" id="PTHR43806:SF11">
    <property type="entry name" value="CEREVISIN-RELATED"/>
    <property type="match status" value="1"/>
</dbReference>
<dbReference type="PROSITE" id="PS50853">
    <property type="entry name" value="FN3"/>
    <property type="match status" value="1"/>
</dbReference>
<dbReference type="Gene3D" id="3.40.50.200">
    <property type="entry name" value="Peptidase S8/S53 domain"/>
    <property type="match status" value="1"/>
</dbReference>
<dbReference type="AlphaFoldDB" id="A0A6J6CIY9"/>
<dbReference type="InterPro" id="IPR036116">
    <property type="entry name" value="FN3_sf"/>
</dbReference>
<evidence type="ECO:0000313" key="6">
    <source>
        <dbReference type="EMBL" id="CAB4550239.1"/>
    </source>
</evidence>
<evidence type="ECO:0000256" key="1">
    <source>
        <dbReference type="ARBA" id="ARBA00011073"/>
    </source>
</evidence>
<dbReference type="SUPFAM" id="SSF52743">
    <property type="entry name" value="Subtilisin-like"/>
    <property type="match status" value="1"/>
</dbReference>
<evidence type="ECO:0000259" key="5">
    <source>
        <dbReference type="PROSITE" id="PS50853"/>
    </source>
</evidence>
<dbReference type="InterPro" id="IPR050131">
    <property type="entry name" value="Peptidase_S8_subtilisin-like"/>
</dbReference>
<feature type="domain" description="Fibronectin type-III" evidence="5">
    <location>
        <begin position="504"/>
        <end position="590"/>
    </location>
</feature>
<comment type="similarity">
    <text evidence="1">Belongs to the peptidase S8 family.</text>
</comment>
<dbReference type="Pfam" id="PF00041">
    <property type="entry name" value="fn3"/>
    <property type="match status" value="1"/>
</dbReference>
<dbReference type="InterPro" id="IPR023827">
    <property type="entry name" value="Peptidase_S8_Asp-AS"/>
</dbReference>
<dbReference type="InterPro" id="IPR036852">
    <property type="entry name" value="Peptidase_S8/S53_dom_sf"/>
</dbReference>
<dbReference type="GO" id="GO:0006508">
    <property type="term" value="P:proteolysis"/>
    <property type="evidence" value="ECO:0007669"/>
    <property type="project" value="UniProtKB-KW"/>
</dbReference>
<evidence type="ECO:0000256" key="3">
    <source>
        <dbReference type="ARBA" id="ARBA00022801"/>
    </source>
</evidence>
<accession>A0A6J6CIY9</accession>
<dbReference type="SMART" id="SM00060">
    <property type="entry name" value="FN3"/>
    <property type="match status" value="1"/>
</dbReference>
<dbReference type="Pfam" id="PF00082">
    <property type="entry name" value="Peptidase_S8"/>
    <property type="match status" value="1"/>
</dbReference>
<dbReference type="Gene3D" id="2.60.40.10">
    <property type="entry name" value="Immunoglobulins"/>
    <property type="match status" value="1"/>
</dbReference>
<dbReference type="PANTHER" id="PTHR43806">
    <property type="entry name" value="PEPTIDASE S8"/>
    <property type="match status" value="1"/>
</dbReference>
<proteinExistence type="inferred from homology"/>
<keyword evidence="4" id="KW-0720">Serine protease</keyword>
<dbReference type="InterPro" id="IPR003961">
    <property type="entry name" value="FN3_dom"/>
</dbReference>
<organism evidence="6">
    <name type="scientific">freshwater metagenome</name>
    <dbReference type="NCBI Taxonomy" id="449393"/>
    <lineage>
        <taxon>unclassified sequences</taxon>
        <taxon>metagenomes</taxon>
        <taxon>ecological metagenomes</taxon>
    </lineage>
</organism>
<dbReference type="EMBL" id="CAEZSU010000073">
    <property type="protein sequence ID" value="CAB4550239.1"/>
    <property type="molecule type" value="Genomic_DNA"/>
</dbReference>
<dbReference type="SUPFAM" id="SSF49265">
    <property type="entry name" value="Fibronectin type III"/>
    <property type="match status" value="1"/>
</dbReference>
<dbReference type="PROSITE" id="PS00136">
    <property type="entry name" value="SUBTILASE_ASP"/>
    <property type="match status" value="1"/>
</dbReference>
<evidence type="ECO:0000256" key="2">
    <source>
        <dbReference type="ARBA" id="ARBA00022670"/>
    </source>
</evidence>
<keyword evidence="2" id="KW-0645">Protease</keyword>
<dbReference type="PROSITE" id="PS00137">
    <property type="entry name" value="SUBTILASE_HIS"/>
    <property type="match status" value="1"/>
</dbReference>
<dbReference type="InterPro" id="IPR000209">
    <property type="entry name" value="Peptidase_S8/S53_dom"/>
</dbReference>
<dbReference type="PROSITE" id="PS51892">
    <property type="entry name" value="SUBTILASE"/>
    <property type="match status" value="1"/>
</dbReference>
<reference evidence="6" key="1">
    <citation type="submission" date="2020-05" db="EMBL/GenBank/DDBJ databases">
        <authorList>
            <person name="Chiriac C."/>
            <person name="Salcher M."/>
            <person name="Ghai R."/>
            <person name="Kavagutti S V."/>
        </authorList>
    </citation>
    <scope>NUCLEOTIDE SEQUENCE</scope>
</reference>
<name>A0A6J6CIY9_9ZZZZ</name>
<dbReference type="PROSITE" id="PS00138">
    <property type="entry name" value="SUBTILASE_SER"/>
    <property type="match status" value="1"/>
</dbReference>
<protein>
    <submittedName>
        <fullName evidence="6">Unannotated protein</fullName>
    </submittedName>
</protein>
<dbReference type="CDD" id="cd00063">
    <property type="entry name" value="FN3"/>
    <property type="match status" value="1"/>
</dbReference>
<dbReference type="InterPro" id="IPR023828">
    <property type="entry name" value="Peptidase_S8_Ser-AS"/>
</dbReference>
<sequence length="994" mass="100115">MSSRRLRVLVLCVALLVLVAGGGFWVAARPGTNSPVVDAPTEVAAPTTPTTEVDKSLAPNDPLPPVAPAERVAPAVNAAIAATGTTEVLVVFDAEISGTDDEKRAQVQAGIDSITESLPEGSWSVAGETPTDPTANLFIDARALEVLQERPGIRRVQSALHEFYPAEVSSTEELSSELGVSANLATMGASTPVTGAWASGFKGAGKTIAVLDTGVQTDHPFLMNGTVQKTVGEACFASAFGYSTTCPGGVSMSVSEPSKVGAGAPCPVDIVIGTQKECIHGTHVAGIAVGGNGTGNSGIAPEASLISVQVFSYKYATNRITSTTGDIDDALQWLYNRRADFPGLTAVNLSLGDGLLYTGFCNASEASTYSKVQQLLDVGIVTVVAAGNESRINGVSAPACLQNVVTVSALTDGSGADLRAGYSNIGPQVKVFAPGTLTSSIPCDGIVALRGTSMATPAVSGAIAILRQGTVGATVALLEDAGGPVAGFAQPSVKLNTAIAGLPGPTGPVSGVASGSQVAVSWSAASPGSGTLSSYTVTAAPGGQTCTTSGLTCTVAGLDPAKSYVFTVVPTGSSGVGPGRSSSPIPMPDVPAAPTEYVPLNPVRLLDTRSISARATTIDGNDLGCGAVGQGLGSVRTLVVVGRGGVPSTGVDAVALNVTVVDPTSANYLKVYPEGSAPPNAANINFVAGQTIPNMVIAKVGVGGKIAIFNNSLSTQVVVDVVGWFPANPLSYEGINPERMLDTRTGGLTIDGSQSGTGPLIRQQTYLLPVTDRGSVPATGVGAVVLNLAVVNPTVGNFVSVFPGNSSFGGTASINFSAGQTISNMVITKVAPDGTIGIYNNAGNTQITVDVVGWFPTTSGFQSFAPQRFVDTRVPGPPSFGSATIDGQYQAIGPIPPGGSIDVVMTGRLNGNVPATGVGAVALNVTVVGSTAKNFLKLSPKGGAQTTVANLNFVAGDTISNMAIVKVGVGGKITIYNNAGWTPVVVDVVGYFPG</sequence>
<dbReference type="InterPro" id="IPR015500">
    <property type="entry name" value="Peptidase_S8_subtilisin-rel"/>
</dbReference>
<gene>
    <name evidence="6" type="ORF">UFOPK1495_00810</name>
</gene>
<dbReference type="GO" id="GO:0004252">
    <property type="term" value="F:serine-type endopeptidase activity"/>
    <property type="evidence" value="ECO:0007669"/>
    <property type="project" value="InterPro"/>
</dbReference>
<evidence type="ECO:0000256" key="4">
    <source>
        <dbReference type="ARBA" id="ARBA00022825"/>
    </source>
</evidence>